<dbReference type="PANTHER" id="PTHR46601:SF1">
    <property type="entry name" value="ADF-H DOMAIN-CONTAINING PROTEIN"/>
    <property type="match status" value="1"/>
</dbReference>
<dbReference type="AlphaFoldDB" id="D2V3N2"/>
<dbReference type="OrthoDB" id="7911103at2759"/>
<dbReference type="GeneID" id="8852521"/>
<sequence>MPTCVTFVCVCGSKLNSRQAKYRHLKKCSYFDRARQFIRITIPQTTLCKIIDPQVSNNIATFDSDKPDPHEAAYMKMGRAVVGVIKDLPITSPIRKPLIAKICKTVRPKDAREILNLDESTIRKAKKNNDNSILMMKCKPNCTREKITKKEIDQIQRFWLDSCRVSSTEVLQTTRKRGETPAITVPKYWQDQPTCWIYKQYVDYCEERVLVQFSVGTFVKYKPKNIRPSKKLEGVCPICKDFNQNGEKYQQASELLHHVRINPDCECEKCQHFANCSKTELLALQKKYDKYLLHDKLVKDKDQYWKKVKAELKEDELIVVMDFASGWEVVDKAVETTNEFFEKFYIKDMIVVVIRKLGDEFEYYYIDILNDNHNSDHHYVRESWEYLLSNEEIFAGKSKLFLFSDGGPAHYKTCKTVVMVGEMSRKFGIPIEYNFFPSHHGKGPCDAHTGVGKKFIKNKVQSRQIEVQTLDDIQQLLQQLKNTKVIHLEDIETFDDYNVQKVANVRSFHQYTYEFDSEGEMDLLCKISYEDEHIEVKSAILLSNCGVQLQANHCLFCREEGHNHRVCDLMAEEYLKEDFDPSYYDFLSRENDYLPDREEDEDEEEYSSSDDGEDDTDNVSEISIEVEPTREKRNNRGNRCASFSIK</sequence>
<dbReference type="KEGG" id="ngr:NAEGRDRAFT_78435"/>
<gene>
    <name evidence="2" type="ORF">NAEGRDRAFT_78435</name>
</gene>
<evidence type="ECO:0000313" key="2">
    <source>
        <dbReference type="EMBL" id="EFC48666.1"/>
    </source>
</evidence>
<feature type="compositionally biased region" description="Acidic residues" evidence="1">
    <location>
        <begin position="597"/>
        <end position="618"/>
    </location>
</feature>
<dbReference type="Proteomes" id="UP000006671">
    <property type="component" value="Unassembled WGS sequence"/>
</dbReference>
<proteinExistence type="predicted"/>
<protein>
    <submittedName>
        <fullName evidence="2">Uncharacterized protein</fullName>
    </submittedName>
</protein>
<accession>D2V3N2</accession>
<dbReference type="VEuPathDB" id="AmoebaDB:NAEGRDRAFT_78435"/>
<reference evidence="2 3" key="1">
    <citation type="journal article" date="2010" name="Cell">
        <title>The genome of Naegleria gruberi illuminates early eukaryotic versatility.</title>
        <authorList>
            <person name="Fritz-Laylin L.K."/>
            <person name="Prochnik S.E."/>
            <person name="Ginger M.L."/>
            <person name="Dacks J.B."/>
            <person name="Carpenter M.L."/>
            <person name="Field M.C."/>
            <person name="Kuo A."/>
            <person name="Paredez A."/>
            <person name="Chapman J."/>
            <person name="Pham J."/>
            <person name="Shu S."/>
            <person name="Neupane R."/>
            <person name="Cipriano M."/>
            <person name="Mancuso J."/>
            <person name="Tu H."/>
            <person name="Salamov A."/>
            <person name="Lindquist E."/>
            <person name="Shapiro H."/>
            <person name="Lucas S."/>
            <person name="Grigoriev I.V."/>
            <person name="Cande W.Z."/>
            <person name="Fulton C."/>
            <person name="Rokhsar D.S."/>
            <person name="Dawson S.C."/>
        </authorList>
    </citation>
    <scope>NUCLEOTIDE SEQUENCE [LARGE SCALE GENOMIC DNA]</scope>
    <source>
        <strain evidence="2 3">NEG-M</strain>
    </source>
</reference>
<dbReference type="PANTHER" id="PTHR46601">
    <property type="entry name" value="ULP_PROTEASE DOMAIN-CONTAINING PROTEIN"/>
    <property type="match status" value="1"/>
</dbReference>
<evidence type="ECO:0000313" key="3">
    <source>
        <dbReference type="Proteomes" id="UP000006671"/>
    </source>
</evidence>
<keyword evidence="3" id="KW-1185">Reference proteome</keyword>
<feature type="region of interest" description="Disordered" evidence="1">
    <location>
        <begin position="593"/>
        <end position="646"/>
    </location>
</feature>
<name>D2V3N2_NAEGR</name>
<dbReference type="EMBL" id="GG738850">
    <property type="protein sequence ID" value="EFC48666.1"/>
    <property type="molecule type" value="Genomic_DNA"/>
</dbReference>
<dbReference type="InParanoid" id="D2V3N2"/>
<evidence type="ECO:0000256" key="1">
    <source>
        <dbReference type="SAM" id="MobiDB-lite"/>
    </source>
</evidence>
<organism evidence="3">
    <name type="scientific">Naegleria gruberi</name>
    <name type="common">Amoeba</name>
    <dbReference type="NCBI Taxonomy" id="5762"/>
    <lineage>
        <taxon>Eukaryota</taxon>
        <taxon>Discoba</taxon>
        <taxon>Heterolobosea</taxon>
        <taxon>Tetramitia</taxon>
        <taxon>Eutetramitia</taxon>
        <taxon>Vahlkampfiidae</taxon>
        <taxon>Naegleria</taxon>
    </lineage>
</organism>
<dbReference type="RefSeq" id="XP_002681410.1">
    <property type="nucleotide sequence ID" value="XM_002681364.1"/>
</dbReference>